<dbReference type="Gramene" id="KXG38546">
    <property type="protein sequence ID" value="KXG38546"/>
    <property type="gene ID" value="SORBI_3001G250750"/>
</dbReference>
<gene>
    <name evidence="1" type="ORF">SORBI_3001G250750</name>
</gene>
<protein>
    <submittedName>
        <fullName evidence="1">Uncharacterized protein</fullName>
    </submittedName>
</protein>
<evidence type="ECO:0000313" key="2">
    <source>
        <dbReference type="Proteomes" id="UP000000768"/>
    </source>
</evidence>
<reference evidence="1 2" key="1">
    <citation type="journal article" date="2009" name="Nature">
        <title>The Sorghum bicolor genome and the diversification of grasses.</title>
        <authorList>
            <person name="Paterson A.H."/>
            <person name="Bowers J.E."/>
            <person name="Bruggmann R."/>
            <person name="Dubchak I."/>
            <person name="Grimwood J."/>
            <person name="Gundlach H."/>
            <person name="Haberer G."/>
            <person name="Hellsten U."/>
            <person name="Mitros T."/>
            <person name="Poliakov A."/>
            <person name="Schmutz J."/>
            <person name="Spannagl M."/>
            <person name="Tang H."/>
            <person name="Wang X."/>
            <person name="Wicker T."/>
            <person name="Bharti A.K."/>
            <person name="Chapman J."/>
            <person name="Feltus F.A."/>
            <person name="Gowik U."/>
            <person name="Grigoriev I.V."/>
            <person name="Lyons E."/>
            <person name="Maher C.A."/>
            <person name="Martis M."/>
            <person name="Narechania A."/>
            <person name="Otillar R.P."/>
            <person name="Penning B.W."/>
            <person name="Salamov A.A."/>
            <person name="Wang Y."/>
            <person name="Zhang L."/>
            <person name="Carpita N.C."/>
            <person name="Freeling M."/>
            <person name="Gingle A.R."/>
            <person name="Hash C.T."/>
            <person name="Keller B."/>
            <person name="Klein P."/>
            <person name="Kresovich S."/>
            <person name="McCann M.C."/>
            <person name="Ming R."/>
            <person name="Peterson D.G."/>
            <person name="Mehboob-ur-Rahman"/>
            <person name="Ware D."/>
            <person name="Westhoff P."/>
            <person name="Mayer K.F."/>
            <person name="Messing J."/>
            <person name="Rokhsar D.S."/>
        </authorList>
    </citation>
    <scope>NUCLEOTIDE SEQUENCE [LARGE SCALE GENOMIC DNA]</scope>
    <source>
        <strain evidence="2">cv. BTx623</strain>
    </source>
</reference>
<dbReference type="AlphaFoldDB" id="A0A1B6QKU9"/>
<evidence type="ECO:0000313" key="1">
    <source>
        <dbReference type="EMBL" id="KXG38546.2"/>
    </source>
</evidence>
<organism evidence="1 2">
    <name type="scientific">Sorghum bicolor</name>
    <name type="common">Sorghum</name>
    <name type="synonym">Sorghum vulgare</name>
    <dbReference type="NCBI Taxonomy" id="4558"/>
    <lineage>
        <taxon>Eukaryota</taxon>
        <taxon>Viridiplantae</taxon>
        <taxon>Streptophyta</taxon>
        <taxon>Embryophyta</taxon>
        <taxon>Tracheophyta</taxon>
        <taxon>Spermatophyta</taxon>
        <taxon>Magnoliopsida</taxon>
        <taxon>Liliopsida</taxon>
        <taxon>Poales</taxon>
        <taxon>Poaceae</taxon>
        <taxon>PACMAD clade</taxon>
        <taxon>Panicoideae</taxon>
        <taxon>Andropogonodae</taxon>
        <taxon>Andropogoneae</taxon>
        <taxon>Sorghinae</taxon>
        <taxon>Sorghum</taxon>
    </lineage>
</organism>
<reference evidence="2" key="2">
    <citation type="journal article" date="2018" name="Plant J.">
        <title>The Sorghum bicolor reference genome: improved assembly, gene annotations, a transcriptome atlas, and signatures of genome organization.</title>
        <authorList>
            <person name="McCormick R.F."/>
            <person name="Truong S.K."/>
            <person name="Sreedasyam A."/>
            <person name="Jenkins J."/>
            <person name="Shu S."/>
            <person name="Sims D."/>
            <person name="Kennedy M."/>
            <person name="Amirebrahimi M."/>
            <person name="Weers B.D."/>
            <person name="McKinley B."/>
            <person name="Mattison A."/>
            <person name="Morishige D.T."/>
            <person name="Grimwood J."/>
            <person name="Schmutz J."/>
            <person name="Mullet J.E."/>
        </authorList>
    </citation>
    <scope>NUCLEOTIDE SEQUENCE [LARGE SCALE GENOMIC DNA]</scope>
    <source>
        <strain evidence="2">cv. BTx623</strain>
    </source>
</reference>
<dbReference type="Proteomes" id="UP000000768">
    <property type="component" value="Chromosome 1"/>
</dbReference>
<name>A0A1B6QKU9_SORBI</name>
<keyword evidence="2" id="KW-1185">Reference proteome</keyword>
<dbReference type="EMBL" id="CM000760">
    <property type="protein sequence ID" value="KXG38546.2"/>
    <property type="molecule type" value="Genomic_DNA"/>
</dbReference>
<dbReference type="InParanoid" id="A0A1B6QKU9"/>
<proteinExistence type="predicted"/>
<accession>A0A1B6QKU9</accession>
<sequence length="69" mass="8153">MHCHNLISQTRKDLRFNCSVSDMSSNLKHVTEVITKQIFNTRLTDVFPQTVQDLCRLEVIHRFNTYSQN</sequence>